<keyword evidence="7" id="KW-1185">Reference proteome</keyword>
<dbReference type="SMART" id="SM00849">
    <property type="entry name" value="Lactamase_B"/>
    <property type="match status" value="1"/>
</dbReference>
<protein>
    <submittedName>
        <fullName evidence="6">MBL fold metallo-hydrolase</fullName>
    </submittedName>
</protein>
<sequence>MDILAFPLGPLETNCYLAMAGTAALAVDPGGNPGVVLNEIEQRGLTLEAICLTHLHCDHLYGVAALARATGAKVWAGAEDAMLMETELGRGGLMGLPMVDGFDWAPVAPGEATIAGEPCRVLATPGHSPGSRSFYFPGAGAVFVGDLLFYRSIGRTDFAGGDYDVLIKSVVTEIFALPEKTLVYPGHGPATTVGDEKRHNPFFSEFAR</sequence>
<comment type="cofactor">
    <cofactor evidence="1">
        <name>Zn(2+)</name>
        <dbReference type="ChEBI" id="CHEBI:29105"/>
    </cofactor>
</comment>
<dbReference type="CDD" id="cd06262">
    <property type="entry name" value="metallo-hydrolase-like_MBL-fold"/>
    <property type="match status" value="1"/>
</dbReference>
<evidence type="ECO:0000256" key="1">
    <source>
        <dbReference type="ARBA" id="ARBA00001947"/>
    </source>
</evidence>
<dbReference type="InterPro" id="IPR001279">
    <property type="entry name" value="Metallo-B-lactamas"/>
</dbReference>
<dbReference type="AlphaFoldDB" id="A0A4P6HI55"/>
<dbReference type="SUPFAM" id="SSF56281">
    <property type="entry name" value="Metallo-hydrolase/oxidoreductase"/>
    <property type="match status" value="1"/>
</dbReference>
<gene>
    <name evidence="6" type="ORF">C3Y92_04200</name>
</gene>
<dbReference type="InterPro" id="IPR051453">
    <property type="entry name" value="MBL_Glyoxalase_II"/>
</dbReference>
<reference evidence="6 7" key="1">
    <citation type="submission" date="2018-02" db="EMBL/GenBank/DDBJ databases">
        <title>Genome sequence of Desulfovibrio carbinolicus DSM 3852.</title>
        <authorList>
            <person name="Wilbanks E."/>
            <person name="Skennerton C.T."/>
            <person name="Orphan V.J."/>
        </authorList>
    </citation>
    <scope>NUCLEOTIDE SEQUENCE [LARGE SCALE GENOMIC DNA]</scope>
    <source>
        <strain evidence="6 7">DSM 3852</strain>
    </source>
</reference>
<evidence type="ECO:0000259" key="5">
    <source>
        <dbReference type="SMART" id="SM00849"/>
    </source>
</evidence>
<dbReference type="OrthoDB" id="9802991at2"/>
<dbReference type="InterPro" id="IPR036866">
    <property type="entry name" value="RibonucZ/Hydroxyglut_hydro"/>
</dbReference>
<dbReference type="RefSeq" id="WP_129349791.1">
    <property type="nucleotide sequence ID" value="NZ_CP026538.1"/>
</dbReference>
<dbReference type="Proteomes" id="UP000293296">
    <property type="component" value="Chromosome"/>
</dbReference>
<feature type="domain" description="Metallo-beta-lactamase" evidence="5">
    <location>
        <begin position="12"/>
        <end position="187"/>
    </location>
</feature>
<proteinExistence type="predicted"/>
<keyword evidence="3 6" id="KW-0378">Hydrolase</keyword>
<dbReference type="KEGG" id="dcb:C3Y92_04200"/>
<evidence type="ECO:0000313" key="7">
    <source>
        <dbReference type="Proteomes" id="UP000293296"/>
    </source>
</evidence>
<dbReference type="Gene3D" id="3.60.15.10">
    <property type="entry name" value="Ribonuclease Z/Hydroxyacylglutathione hydrolase-like"/>
    <property type="match status" value="1"/>
</dbReference>
<dbReference type="PANTHER" id="PTHR46233:SF3">
    <property type="entry name" value="HYDROXYACYLGLUTATHIONE HYDROLASE GLOC"/>
    <property type="match status" value="1"/>
</dbReference>
<name>A0A4P6HI55_9BACT</name>
<dbReference type="PANTHER" id="PTHR46233">
    <property type="entry name" value="HYDROXYACYLGLUTATHIONE HYDROLASE GLOC"/>
    <property type="match status" value="1"/>
</dbReference>
<dbReference type="Pfam" id="PF00753">
    <property type="entry name" value="Lactamase_B"/>
    <property type="match status" value="1"/>
</dbReference>
<evidence type="ECO:0000256" key="3">
    <source>
        <dbReference type="ARBA" id="ARBA00022801"/>
    </source>
</evidence>
<evidence type="ECO:0000313" key="6">
    <source>
        <dbReference type="EMBL" id="QAZ66485.1"/>
    </source>
</evidence>
<accession>A0A4P6HI55</accession>
<dbReference type="GO" id="GO:0016787">
    <property type="term" value="F:hydrolase activity"/>
    <property type="evidence" value="ECO:0007669"/>
    <property type="project" value="UniProtKB-KW"/>
</dbReference>
<organism evidence="6 7">
    <name type="scientific">Solidesulfovibrio carbinolicus</name>
    <dbReference type="NCBI Taxonomy" id="296842"/>
    <lineage>
        <taxon>Bacteria</taxon>
        <taxon>Pseudomonadati</taxon>
        <taxon>Thermodesulfobacteriota</taxon>
        <taxon>Desulfovibrionia</taxon>
        <taxon>Desulfovibrionales</taxon>
        <taxon>Desulfovibrionaceae</taxon>
        <taxon>Solidesulfovibrio</taxon>
    </lineage>
</organism>
<dbReference type="EMBL" id="CP026538">
    <property type="protein sequence ID" value="QAZ66485.1"/>
    <property type="molecule type" value="Genomic_DNA"/>
</dbReference>
<keyword evidence="4" id="KW-0862">Zinc</keyword>
<keyword evidence="2" id="KW-0479">Metal-binding</keyword>
<dbReference type="GO" id="GO:0046872">
    <property type="term" value="F:metal ion binding"/>
    <property type="evidence" value="ECO:0007669"/>
    <property type="project" value="UniProtKB-KW"/>
</dbReference>
<evidence type="ECO:0000256" key="4">
    <source>
        <dbReference type="ARBA" id="ARBA00022833"/>
    </source>
</evidence>
<evidence type="ECO:0000256" key="2">
    <source>
        <dbReference type="ARBA" id="ARBA00022723"/>
    </source>
</evidence>